<protein>
    <submittedName>
        <fullName evidence="3">OLC1v1024730C1</fullName>
    </submittedName>
</protein>
<dbReference type="AlphaFoldDB" id="A0AAV1C3G2"/>
<sequence>MIKAKSDSPEGVEEKVKSLETQGVSPEDTETIIEAIEDIRDTPKTLARETRVEDKVENLETQTLALEENESVIKAIIEAPKTLVEFEGVPREDKETVETDPEFLVEHKVKQWVSEGMPPNHIEDINKILEACIQINHIKADKQEVEHRLSLLQDTIKILKAHLEKLSIQISQMEGEKQQLECRSSWMQGEIMGLVALSEKLWGELEAELVAEKLKAELEAEELKAERLKSDLEAKKLKSKLDNSKKLVSLFDRVANLLWK</sequence>
<evidence type="ECO:0000256" key="1">
    <source>
        <dbReference type="SAM" id="Coils"/>
    </source>
</evidence>
<feature type="compositionally biased region" description="Basic and acidic residues" evidence="2">
    <location>
        <begin position="1"/>
        <end position="18"/>
    </location>
</feature>
<gene>
    <name evidence="3" type="ORF">OLC1_LOCUS2291</name>
</gene>
<feature type="region of interest" description="Disordered" evidence="2">
    <location>
        <begin position="1"/>
        <end position="28"/>
    </location>
</feature>
<feature type="coiled-coil region" evidence="1">
    <location>
        <begin position="135"/>
        <end position="240"/>
    </location>
</feature>
<proteinExistence type="predicted"/>
<reference evidence="3" key="1">
    <citation type="submission" date="2023-03" db="EMBL/GenBank/DDBJ databases">
        <authorList>
            <person name="Julca I."/>
        </authorList>
    </citation>
    <scope>NUCLEOTIDE SEQUENCE</scope>
</reference>
<dbReference type="Proteomes" id="UP001161247">
    <property type="component" value="Chromosome 1"/>
</dbReference>
<organism evidence="3 4">
    <name type="scientific">Oldenlandia corymbosa var. corymbosa</name>
    <dbReference type="NCBI Taxonomy" id="529605"/>
    <lineage>
        <taxon>Eukaryota</taxon>
        <taxon>Viridiplantae</taxon>
        <taxon>Streptophyta</taxon>
        <taxon>Embryophyta</taxon>
        <taxon>Tracheophyta</taxon>
        <taxon>Spermatophyta</taxon>
        <taxon>Magnoliopsida</taxon>
        <taxon>eudicotyledons</taxon>
        <taxon>Gunneridae</taxon>
        <taxon>Pentapetalae</taxon>
        <taxon>asterids</taxon>
        <taxon>lamiids</taxon>
        <taxon>Gentianales</taxon>
        <taxon>Rubiaceae</taxon>
        <taxon>Rubioideae</taxon>
        <taxon>Spermacoceae</taxon>
        <taxon>Hedyotis-Oldenlandia complex</taxon>
        <taxon>Oldenlandia</taxon>
    </lineage>
</organism>
<evidence type="ECO:0000256" key="2">
    <source>
        <dbReference type="SAM" id="MobiDB-lite"/>
    </source>
</evidence>
<name>A0AAV1C3G2_OLDCO</name>
<keyword evidence="1" id="KW-0175">Coiled coil</keyword>
<accession>A0AAV1C3G2</accession>
<dbReference type="EMBL" id="OX459118">
    <property type="protein sequence ID" value="CAI9090046.1"/>
    <property type="molecule type" value="Genomic_DNA"/>
</dbReference>
<evidence type="ECO:0000313" key="4">
    <source>
        <dbReference type="Proteomes" id="UP001161247"/>
    </source>
</evidence>
<keyword evidence="4" id="KW-1185">Reference proteome</keyword>
<evidence type="ECO:0000313" key="3">
    <source>
        <dbReference type="EMBL" id="CAI9090046.1"/>
    </source>
</evidence>